<name>A0ABC8ITB3_ERUVS</name>
<accession>A0ABC8ITB3</accession>
<evidence type="ECO:0000313" key="1">
    <source>
        <dbReference type="EMBL" id="CAH8286297.1"/>
    </source>
</evidence>
<dbReference type="AlphaFoldDB" id="A0ABC8ITB3"/>
<organism evidence="1 2">
    <name type="scientific">Eruca vesicaria subsp. sativa</name>
    <name type="common">Garden rocket</name>
    <name type="synonym">Eruca sativa</name>
    <dbReference type="NCBI Taxonomy" id="29727"/>
    <lineage>
        <taxon>Eukaryota</taxon>
        <taxon>Viridiplantae</taxon>
        <taxon>Streptophyta</taxon>
        <taxon>Embryophyta</taxon>
        <taxon>Tracheophyta</taxon>
        <taxon>Spermatophyta</taxon>
        <taxon>Magnoliopsida</taxon>
        <taxon>eudicotyledons</taxon>
        <taxon>Gunneridae</taxon>
        <taxon>Pentapetalae</taxon>
        <taxon>rosids</taxon>
        <taxon>malvids</taxon>
        <taxon>Brassicales</taxon>
        <taxon>Brassicaceae</taxon>
        <taxon>Brassiceae</taxon>
        <taxon>Eruca</taxon>
    </lineage>
</organism>
<sequence>MALFWFGDTILSLAVLIQPHHLRATTSQLFLYMLELTNSIPVPWTILLKYVVVIMGKLKYPIWATTEGGNLEVTYTDKEEYGVLALCGVHDAEAKPSVDKERPIT</sequence>
<dbReference type="Proteomes" id="UP001642260">
    <property type="component" value="Unassembled WGS sequence"/>
</dbReference>
<proteinExistence type="predicted"/>
<dbReference type="EMBL" id="CAKOAT010033337">
    <property type="protein sequence ID" value="CAH8286297.1"/>
    <property type="molecule type" value="Genomic_DNA"/>
</dbReference>
<comment type="caution">
    <text evidence="1">The sequence shown here is derived from an EMBL/GenBank/DDBJ whole genome shotgun (WGS) entry which is preliminary data.</text>
</comment>
<keyword evidence="2" id="KW-1185">Reference proteome</keyword>
<reference evidence="1 2" key="1">
    <citation type="submission" date="2022-03" db="EMBL/GenBank/DDBJ databases">
        <authorList>
            <person name="Macdonald S."/>
            <person name="Ahmed S."/>
            <person name="Newling K."/>
        </authorList>
    </citation>
    <scope>NUCLEOTIDE SEQUENCE [LARGE SCALE GENOMIC DNA]</scope>
</reference>
<evidence type="ECO:0000313" key="2">
    <source>
        <dbReference type="Proteomes" id="UP001642260"/>
    </source>
</evidence>
<gene>
    <name evidence="1" type="ORF">ERUC_LOCUS1019</name>
</gene>
<protein>
    <submittedName>
        <fullName evidence="1">Uncharacterized protein</fullName>
    </submittedName>
</protein>